<reference evidence="3 4" key="1">
    <citation type="submission" date="2014-03" db="EMBL/GenBank/DDBJ databases">
        <title>The genome of Kluyveromyces dobzhanskii.</title>
        <authorList>
            <person name="Nystedt B."/>
            <person name="Astrom S."/>
        </authorList>
    </citation>
    <scope>NUCLEOTIDE SEQUENCE [LARGE SCALE GENOMIC DNA]</scope>
    <source>
        <strain evidence="3 4">CBS 2104</strain>
    </source>
</reference>
<comment type="similarity">
    <text evidence="1">Belongs to the AIM32 family.</text>
</comment>
<dbReference type="CDD" id="cd03062">
    <property type="entry name" value="TRX_Fd_Sucrase"/>
    <property type="match status" value="1"/>
</dbReference>
<sequence length="321" mass="36241">MYMSPCRRLDVFVRLGNLGLRRQFHRPYKVKPSSVDINNSLVTECECFVKTLNERLPETSQLDTSLVLPGKVPEYHKHVLLLSKDSKEWRHWPSKLELAHEYPHNMVGPLKEGLKSSKDGSGILVNELALTGYESTDQCLKFLVIPDMKIYEVTADKVPDFALFLGNGAQKAENKLSFYDFLKGSDAVDMAEINAPKTPATDVPQFKGEDFHSDIALVCGHYLRDARCGELAPLLIEKLNSVKPDLKTGIVSHFGGHKFAGNLIYYQFNGMDAAKDNRSGNVDGIWLSKLLPQNLEFVFQKLDENIILQDFYRGHMSTAYI</sequence>
<accession>A0A0A8L0V9</accession>
<evidence type="ECO:0000256" key="2">
    <source>
        <dbReference type="ARBA" id="ARBA00040895"/>
    </source>
</evidence>
<name>A0A0A8L0V9_9SACH</name>
<dbReference type="PANTHER" id="PTHR31902:SF7">
    <property type="entry name" value="ALTERED INHERITANCE OF MITOCHONDRIA PROTEIN 32"/>
    <property type="match status" value="1"/>
</dbReference>
<comment type="caution">
    <text evidence="3">The sequence shown here is derived from an EMBL/GenBank/DDBJ whole genome shotgun (WGS) entry which is preliminary data.</text>
</comment>
<dbReference type="OrthoDB" id="10253744at2759"/>
<evidence type="ECO:0000313" key="3">
    <source>
        <dbReference type="EMBL" id="CDO91891.1"/>
    </source>
</evidence>
<evidence type="ECO:0000256" key="1">
    <source>
        <dbReference type="ARBA" id="ARBA00038208"/>
    </source>
</evidence>
<dbReference type="InterPro" id="IPR009737">
    <property type="entry name" value="Aim32/Apd1-like"/>
</dbReference>
<organism evidence="3 4">
    <name type="scientific">Kluyveromyces dobzhanskii CBS 2104</name>
    <dbReference type="NCBI Taxonomy" id="1427455"/>
    <lineage>
        <taxon>Eukaryota</taxon>
        <taxon>Fungi</taxon>
        <taxon>Dikarya</taxon>
        <taxon>Ascomycota</taxon>
        <taxon>Saccharomycotina</taxon>
        <taxon>Saccharomycetes</taxon>
        <taxon>Saccharomycetales</taxon>
        <taxon>Saccharomycetaceae</taxon>
        <taxon>Kluyveromyces</taxon>
    </lineage>
</organism>
<dbReference type="AlphaFoldDB" id="A0A0A8L0V9"/>
<dbReference type="PANTHER" id="PTHR31902">
    <property type="entry name" value="ACTIN PATCHES DISTAL PROTEIN 1"/>
    <property type="match status" value="1"/>
</dbReference>
<protein>
    <recommendedName>
        <fullName evidence="2">Altered inheritance of mitochondria protein 32</fullName>
    </recommendedName>
</protein>
<proteinExistence type="inferred from homology"/>
<gene>
    <name evidence="3" type="ORF">KLDO_g222</name>
</gene>
<dbReference type="Pfam" id="PF06999">
    <property type="entry name" value="Suc_Fer-like"/>
    <property type="match status" value="1"/>
</dbReference>
<dbReference type="Proteomes" id="UP000031516">
    <property type="component" value="Unassembled WGS sequence"/>
</dbReference>
<dbReference type="EMBL" id="CCBQ010000004">
    <property type="protein sequence ID" value="CDO91891.1"/>
    <property type="molecule type" value="Genomic_DNA"/>
</dbReference>
<evidence type="ECO:0000313" key="4">
    <source>
        <dbReference type="Proteomes" id="UP000031516"/>
    </source>
</evidence>
<keyword evidence="4" id="KW-1185">Reference proteome</keyword>